<dbReference type="RefSeq" id="WP_271433733.1">
    <property type="nucleotide sequence ID" value="NZ_JAQIOY010000009.1"/>
</dbReference>
<dbReference type="PROSITE" id="PS51257">
    <property type="entry name" value="PROKAR_LIPOPROTEIN"/>
    <property type="match status" value="1"/>
</dbReference>
<evidence type="ECO:0000313" key="2">
    <source>
        <dbReference type="EMBL" id="MDA7426375.1"/>
    </source>
</evidence>
<evidence type="ECO:0000313" key="3">
    <source>
        <dbReference type="Proteomes" id="UP001210720"/>
    </source>
</evidence>
<evidence type="ECO:0000256" key="1">
    <source>
        <dbReference type="SAM" id="SignalP"/>
    </source>
</evidence>
<dbReference type="EMBL" id="JAQIOY010000009">
    <property type="protein sequence ID" value="MDA7426375.1"/>
    <property type="molecule type" value="Genomic_DNA"/>
</dbReference>
<protein>
    <recommendedName>
        <fullName evidence="4">Arginine transporter</fullName>
    </recommendedName>
</protein>
<organism evidence="2 3">
    <name type="scientific">Thalassococcus lentus</name>
    <dbReference type="NCBI Taxonomy" id="1210524"/>
    <lineage>
        <taxon>Bacteria</taxon>
        <taxon>Pseudomonadati</taxon>
        <taxon>Pseudomonadota</taxon>
        <taxon>Alphaproteobacteria</taxon>
        <taxon>Rhodobacterales</taxon>
        <taxon>Roseobacteraceae</taxon>
        <taxon>Thalassococcus</taxon>
    </lineage>
</organism>
<keyword evidence="1" id="KW-0732">Signal</keyword>
<feature type="chain" id="PRO_5047530661" description="Arginine transporter" evidence="1">
    <location>
        <begin position="16"/>
        <end position="119"/>
    </location>
</feature>
<accession>A0ABT4XWN4</accession>
<proteinExistence type="predicted"/>
<feature type="signal peptide" evidence="1">
    <location>
        <begin position="1"/>
        <end position="15"/>
    </location>
</feature>
<comment type="caution">
    <text evidence="2">The sequence shown here is derived from an EMBL/GenBank/DDBJ whole genome shotgun (WGS) entry which is preliminary data.</text>
</comment>
<sequence>MKVFGFLILSAFALAACGGGGGNRVERSYGGAAAQFSSGPISSACLRANRKAANRRLCGCIQSAANRDLSGADQRMAARFFAEPHQAQVIRQSDRGTHEAFWKRYKAFVARSERICKGL</sequence>
<evidence type="ECO:0008006" key="4">
    <source>
        <dbReference type="Google" id="ProtNLM"/>
    </source>
</evidence>
<dbReference type="Proteomes" id="UP001210720">
    <property type="component" value="Unassembled WGS sequence"/>
</dbReference>
<gene>
    <name evidence="2" type="ORF">PFY00_16690</name>
</gene>
<name>A0ABT4XWN4_9RHOB</name>
<keyword evidence="3" id="KW-1185">Reference proteome</keyword>
<reference evidence="2 3" key="1">
    <citation type="submission" date="2023-01" db="EMBL/GenBank/DDBJ databases">
        <title>Thalassococcus onchidii sp. nov., isolated from a marine invertebrate from the South China Sea.</title>
        <authorList>
            <person name="Xu S."/>
            <person name="Liu Z."/>
            <person name="Xu Y."/>
        </authorList>
    </citation>
    <scope>NUCLEOTIDE SEQUENCE [LARGE SCALE GENOMIC DNA]</scope>
    <source>
        <strain evidence="2 3">KCTC 32084</strain>
    </source>
</reference>